<dbReference type="Gene3D" id="3.30.420.80">
    <property type="entry name" value="Ribosomal protein S11"/>
    <property type="match status" value="1"/>
</dbReference>
<evidence type="ECO:0000256" key="3">
    <source>
        <dbReference type="ARBA" id="ARBA00023274"/>
    </source>
</evidence>
<dbReference type="Pfam" id="PF00411">
    <property type="entry name" value="Ribosomal_S11"/>
    <property type="match status" value="1"/>
</dbReference>
<dbReference type="Gramene" id="KJB29534">
    <property type="protein sequence ID" value="KJB29534"/>
    <property type="gene ID" value="B456_005G105900"/>
</dbReference>
<dbReference type="InterPro" id="IPR001971">
    <property type="entry name" value="Ribosomal_uS11"/>
</dbReference>
<proteinExistence type="inferred from homology"/>
<dbReference type="Proteomes" id="UP000032304">
    <property type="component" value="Chromosome 5"/>
</dbReference>
<keyword evidence="5" id="KW-1185">Reference proteome</keyword>
<evidence type="ECO:0000256" key="2">
    <source>
        <dbReference type="ARBA" id="ARBA00022980"/>
    </source>
</evidence>
<dbReference type="PANTHER" id="PTHR11759">
    <property type="entry name" value="40S RIBOSOMAL PROTEIN S14/30S RIBOSOMAL PROTEIN S11"/>
    <property type="match status" value="1"/>
</dbReference>
<evidence type="ECO:0000313" key="4">
    <source>
        <dbReference type="EMBL" id="KJB29534.1"/>
    </source>
</evidence>
<dbReference type="EMBL" id="CM001744">
    <property type="protein sequence ID" value="KJB29534.1"/>
    <property type="molecule type" value="Genomic_DNA"/>
</dbReference>
<organism evidence="4 5">
    <name type="scientific">Gossypium raimondii</name>
    <name type="common">Peruvian cotton</name>
    <name type="synonym">Gossypium klotzschianum subsp. raimondii</name>
    <dbReference type="NCBI Taxonomy" id="29730"/>
    <lineage>
        <taxon>Eukaryota</taxon>
        <taxon>Viridiplantae</taxon>
        <taxon>Streptophyta</taxon>
        <taxon>Embryophyta</taxon>
        <taxon>Tracheophyta</taxon>
        <taxon>Spermatophyta</taxon>
        <taxon>Magnoliopsida</taxon>
        <taxon>eudicotyledons</taxon>
        <taxon>Gunneridae</taxon>
        <taxon>Pentapetalae</taxon>
        <taxon>rosids</taxon>
        <taxon>malvids</taxon>
        <taxon>Malvales</taxon>
        <taxon>Malvaceae</taxon>
        <taxon>Malvoideae</taxon>
        <taxon>Gossypium</taxon>
    </lineage>
</organism>
<dbReference type="OMA" id="AIRRYLY"/>
<name>A0A0D2RCL5_GOSRA</name>
<evidence type="ECO:0000256" key="1">
    <source>
        <dbReference type="ARBA" id="ARBA00006194"/>
    </source>
</evidence>
<dbReference type="InterPro" id="IPR036967">
    <property type="entry name" value="Ribosomal_uS11_sf"/>
</dbReference>
<evidence type="ECO:0000313" key="5">
    <source>
        <dbReference type="Proteomes" id="UP000032304"/>
    </source>
</evidence>
<dbReference type="GO" id="GO:0005840">
    <property type="term" value="C:ribosome"/>
    <property type="evidence" value="ECO:0007669"/>
    <property type="project" value="UniProtKB-KW"/>
</dbReference>
<comment type="similarity">
    <text evidence="1">Belongs to the universal ribosomal protein uS11 family.</text>
</comment>
<dbReference type="eggNOG" id="KOG0408">
    <property type="taxonomic scope" value="Eukaryota"/>
</dbReference>
<accession>A0A0D2RCL5</accession>
<dbReference type="STRING" id="29730.A0A0D2RCL5"/>
<dbReference type="AlphaFoldDB" id="A0A0D2RCL5"/>
<dbReference type="SUPFAM" id="SSF53137">
    <property type="entry name" value="Translational machinery components"/>
    <property type="match status" value="1"/>
</dbReference>
<dbReference type="GO" id="GO:0003735">
    <property type="term" value="F:structural constituent of ribosome"/>
    <property type="evidence" value="ECO:0007669"/>
    <property type="project" value="InterPro"/>
</dbReference>
<protein>
    <submittedName>
        <fullName evidence="4">Uncharacterized protein</fullName>
    </submittedName>
</protein>
<gene>
    <name evidence="4" type="ORF">B456_005G105900</name>
</gene>
<keyword evidence="3" id="KW-0687">Ribonucleoprotein</keyword>
<reference evidence="4 5" key="1">
    <citation type="journal article" date="2012" name="Nature">
        <title>Repeated polyploidization of Gossypium genomes and the evolution of spinnable cotton fibres.</title>
        <authorList>
            <person name="Paterson A.H."/>
            <person name="Wendel J.F."/>
            <person name="Gundlach H."/>
            <person name="Guo H."/>
            <person name="Jenkins J."/>
            <person name="Jin D."/>
            <person name="Llewellyn D."/>
            <person name="Showmaker K.C."/>
            <person name="Shu S."/>
            <person name="Udall J."/>
            <person name="Yoo M.J."/>
            <person name="Byers R."/>
            <person name="Chen W."/>
            <person name="Doron-Faigenboim A."/>
            <person name="Duke M.V."/>
            <person name="Gong L."/>
            <person name="Grimwood J."/>
            <person name="Grover C."/>
            <person name="Grupp K."/>
            <person name="Hu G."/>
            <person name="Lee T.H."/>
            <person name="Li J."/>
            <person name="Lin L."/>
            <person name="Liu T."/>
            <person name="Marler B.S."/>
            <person name="Page J.T."/>
            <person name="Roberts A.W."/>
            <person name="Romanel E."/>
            <person name="Sanders W.S."/>
            <person name="Szadkowski E."/>
            <person name="Tan X."/>
            <person name="Tang H."/>
            <person name="Xu C."/>
            <person name="Wang J."/>
            <person name="Wang Z."/>
            <person name="Zhang D."/>
            <person name="Zhang L."/>
            <person name="Ashrafi H."/>
            <person name="Bedon F."/>
            <person name="Bowers J.E."/>
            <person name="Brubaker C.L."/>
            <person name="Chee P.W."/>
            <person name="Das S."/>
            <person name="Gingle A.R."/>
            <person name="Haigler C.H."/>
            <person name="Harker D."/>
            <person name="Hoffmann L.V."/>
            <person name="Hovav R."/>
            <person name="Jones D.C."/>
            <person name="Lemke C."/>
            <person name="Mansoor S."/>
            <person name="ur Rahman M."/>
            <person name="Rainville L.N."/>
            <person name="Rambani A."/>
            <person name="Reddy U.K."/>
            <person name="Rong J.K."/>
            <person name="Saranga Y."/>
            <person name="Scheffler B.E."/>
            <person name="Scheffler J.A."/>
            <person name="Stelly D.M."/>
            <person name="Triplett B.A."/>
            <person name="Van Deynze A."/>
            <person name="Vaslin M.F."/>
            <person name="Waghmare V.N."/>
            <person name="Walford S.A."/>
            <person name="Wright R.J."/>
            <person name="Zaki E.A."/>
            <person name="Zhang T."/>
            <person name="Dennis E.S."/>
            <person name="Mayer K.F."/>
            <person name="Peterson D.G."/>
            <person name="Rokhsar D.S."/>
            <person name="Wang X."/>
            <person name="Schmutz J."/>
        </authorList>
    </citation>
    <scope>NUCLEOTIDE SEQUENCE [LARGE SCALE GENOMIC DNA]</scope>
</reference>
<dbReference type="GO" id="GO:0006412">
    <property type="term" value="P:translation"/>
    <property type="evidence" value="ECO:0007669"/>
    <property type="project" value="InterPro"/>
</dbReference>
<keyword evidence="2" id="KW-0689">Ribosomal protein</keyword>
<dbReference type="GO" id="GO:1990904">
    <property type="term" value="C:ribonucleoprotein complex"/>
    <property type="evidence" value="ECO:0007669"/>
    <property type="project" value="UniProtKB-KW"/>
</dbReference>
<sequence length="111" mass="12829">MCIFIIRDRVISWSFASTCGFKDTRRGTPFAAQTVAGNAIQAVLDQGMQRAEVMIKGPSLERDATLRAIRRYLYEYETNMNEFNFFHYYSLIIVELLAQSQKEKGIVTLHR</sequence>